<dbReference type="InterPro" id="IPR012816">
    <property type="entry name" value="NADAR"/>
</dbReference>
<name>A0ABR0KGH3_9EURO</name>
<evidence type="ECO:0000256" key="1">
    <source>
        <dbReference type="SAM" id="MobiDB-lite"/>
    </source>
</evidence>
<dbReference type="EMBL" id="JAVRRG010000027">
    <property type="protein sequence ID" value="KAK5095538.1"/>
    <property type="molecule type" value="Genomic_DNA"/>
</dbReference>
<dbReference type="NCBIfam" id="TIGR02464">
    <property type="entry name" value="ribofla_fusion"/>
    <property type="match status" value="1"/>
</dbReference>
<comment type="caution">
    <text evidence="3">The sequence shown here is derived from an EMBL/GenBank/DDBJ whole genome shotgun (WGS) entry which is preliminary data.</text>
</comment>
<sequence>MSSLATKAPAPRGPAADPKYLPSTHPSNPYNFTPQLLAAGKLEPKVTDTHIYFFGYEGTDPHSCLQQWFPAPFTAPKDPYEGTEQGRQEVEFPTTEHYMMYHKALLMGDREVASKMFAVENAHPSRAKALGREVRNFNAEVWKGEADRVVEEANLRKFEQNEELKGVLLGTGNRQLVEASPDDRIWGIGFDSEHAEGNETEWGKNGLGNALMFVRERLRKGGSGQ</sequence>
<reference evidence="3 4" key="1">
    <citation type="submission" date="2023-08" db="EMBL/GenBank/DDBJ databases">
        <title>Black Yeasts Isolated from many extreme environments.</title>
        <authorList>
            <person name="Coleine C."/>
            <person name="Stajich J.E."/>
            <person name="Selbmann L."/>
        </authorList>
    </citation>
    <scope>NUCLEOTIDE SEQUENCE [LARGE SCALE GENOMIC DNA]</scope>
    <source>
        <strain evidence="3 4">CCFEE 5885</strain>
    </source>
</reference>
<dbReference type="Proteomes" id="UP001345013">
    <property type="component" value="Unassembled WGS sequence"/>
</dbReference>
<keyword evidence="4" id="KW-1185">Reference proteome</keyword>
<dbReference type="SUPFAM" id="SSF143990">
    <property type="entry name" value="YbiA-like"/>
    <property type="match status" value="1"/>
</dbReference>
<evidence type="ECO:0000259" key="2">
    <source>
        <dbReference type="Pfam" id="PF08719"/>
    </source>
</evidence>
<feature type="region of interest" description="Disordered" evidence="1">
    <location>
        <begin position="1"/>
        <end position="25"/>
    </location>
</feature>
<dbReference type="Pfam" id="PF08719">
    <property type="entry name" value="NADAR"/>
    <property type="match status" value="1"/>
</dbReference>
<dbReference type="InterPro" id="IPR037238">
    <property type="entry name" value="YbiA-like_sf"/>
</dbReference>
<proteinExistence type="predicted"/>
<feature type="domain" description="NADAR" evidence="2">
    <location>
        <begin position="56"/>
        <end position="219"/>
    </location>
</feature>
<organism evidence="3 4">
    <name type="scientific">Lithohypha guttulata</name>
    <dbReference type="NCBI Taxonomy" id="1690604"/>
    <lineage>
        <taxon>Eukaryota</taxon>
        <taxon>Fungi</taxon>
        <taxon>Dikarya</taxon>
        <taxon>Ascomycota</taxon>
        <taxon>Pezizomycotina</taxon>
        <taxon>Eurotiomycetes</taxon>
        <taxon>Chaetothyriomycetidae</taxon>
        <taxon>Chaetothyriales</taxon>
        <taxon>Trichomeriaceae</taxon>
        <taxon>Lithohypha</taxon>
    </lineage>
</organism>
<evidence type="ECO:0000313" key="3">
    <source>
        <dbReference type="EMBL" id="KAK5095538.1"/>
    </source>
</evidence>
<accession>A0ABR0KGH3</accession>
<dbReference type="Gene3D" id="1.10.357.40">
    <property type="entry name" value="YbiA-like"/>
    <property type="match status" value="1"/>
</dbReference>
<protein>
    <recommendedName>
        <fullName evidence="2">NADAR domain-containing protein</fullName>
    </recommendedName>
</protein>
<gene>
    <name evidence="3" type="ORF">LTR24_003009</name>
</gene>
<evidence type="ECO:0000313" key="4">
    <source>
        <dbReference type="Proteomes" id="UP001345013"/>
    </source>
</evidence>
<dbReference type="CDD" id="cd15457">
    <property type="entry name" value="NADAR"/>
    <property type="match status" value="1"/>
</dbReference>